<keyword evidence="3" id="KW-1185">Reference proteome</keyword>
<protein>
    <submittedName>
        <fullName evidence="2">Uncharacterized protein</fullName>
    </submittedName>
</protein>
<evidence type="ECO:0000256" key="1">
    <source>
        <dbReference type="SAM" id="MobiDB-lite"/>
    </source>
</evidence>
<feature type="compositionally biased region" description="Polar residues" evidence="1">
    <location>
        <begin position="82"/>
        <end position="91"/>
    </location>
</feature>
<dbReference type="STRING" id="1658172.A0A1B7NKD7"/>
<evidence type="ECO:0000313" key="3">
    <source>
        <dbReference type="Proteomes" id="UP000091918"/>
    </source>
</evidence>
<dbReference type="OrthoDB" id="26569at2759"/>
<gene>
    <name evidence="2" type="ORF">ACJ72_08459</name>
</gene>
<accession>A0A1B7NKD7</accession>
<feature type="region of interest" description="Disordered" evidence="1">
    <location>
        <begin position="1"/>
        <end position="116"/>
    </location>
</feature>
<proteinExistence type="predicted"/>
<dbReference type="Proteomes" id="UP000091918">
    <property type="component" value="Unassembled WGS sequence"/>
</dbReference>
<dbReference type="AlphaFoldDB" id="A0A1B7NKD7"/>
<evidence type="ECO:0000313" key="2">
    <source>
        <dbReference type="EMBL" id="OAX77245.1"/>
    </source>
</evidence>
<dbReference type="EMBL" id="LGUA01002977">
    <property type="protein sequence ID" value="OAX77245.1"/>
    <property type="molecule type" value="Genomic_DNA"/>
</dbReference>
<sequence length="240" mass="25432">MDPFASPHDRPAPPTYDEEPPSYAFPNESSVLDAGGDNATTSTPPVVRNNAASMRLLPSGGGNLGSVRDDASNFGSAGRFRMSQNMPSRQQYVALGDDPPPPSTIRSPISAPGKGVPRAAMSTITEETCNRAQAKGALLPSSIIPIVHYDPMASSGEVVGPPAIPSPGKTQLHVTWEDESANQESDLTQSKLEKTKVLNLKKSRLSDMVPGPLRLASPKPPVHILPHARIASLSQLHCHP</sequence>
<comment type="caution">
    <text evidence="2">The sequence shown here is derived from an EMBL/GenBank/DDBJ whole genome shotgun (WGS) entry which is preliminary data.</text>
</comment>
<reference evidence="2 3" key="1">
    <citation type="submission" date="2015-07" db="EMBL/GenBank/DDBJ databases">
        <title>Emmonsia species relationships and genome sequence.</title>
        <authorList>
            <person name="Cuomo C.A."/>
            <person name="Schwartz I.S."/>
            <person name="Kenyon C."/>
            <person name="de Hoog G.S."/>
            <person name="Govender N.P."/>
            <person name="Botha A."/>
            <person name="Moreno L."/>
            <person name="de Vries M."/>
            <person name="Munoz J.F."/>
            <person name="Stielow J.B."/>
        </authorList>
    </citation>
    <scope>NUCLEOTIDE SEQUENCE [LARGE SCALE GENOMIC DNA]</scope>
    <source>
        <strain evidence="2 3">CBS 136260</strain>
    </source>
</reference>
<organism evidence="2 3">
    <name type="scientific">Emergomyces africanus</name>
    <dbReference type="NCBI Taxonomy" id="1955775"/>
    <lineage>
        <taxon>Eukaryota</taxon>
        <taxon>Fungi</taxon>
        <taxon>Dikarya</taxon>
        <taxon>Ascomycota</taxon>
        <taxon>Pezizomycotina</taxon>
        <taxon>Eurotiomycetes</taxon>
        <taxon>Eurotiomycetidae</taxon>
        <taxon>Onygenales</taxon>
        <taxon>Ajellomycetaceae</taxon>
        <taxon>Emergomyces</taxon>
    </lineage>
</organism>
<name>A0A1B7NKD7_9EURO</name>